<dbReference type="Proteomes" id="UP000887580">
    <property type="component" value="Unplaced"/>
</dbReference>
<accession>A0AC35ERA9</accession>
<protein>
    <submittedName>
        <fullName evidence="2">Uncharacterized protein</fullName>
    </submittedName>
</protein>
<evidence type="ECO:0000313" key="1">
    <source>
        <dbReference type="Proteomes" id="UP000887580"/>
    </source>
</evidence>
<sequence length="89" mass="10659">MFSTSRLILLIAVFCQLCVTVYSAPKKYHEWRPLGPKEDYYEELINKVDTDFGTPKRTARHLKHVSQINHVKSEHHRVRSHRHKHHVYI</sequence>
<dbReference type="WBParaSite" id="PS1159_v2.g10094.t1">
    <property type="protein sequence ID" value="PS1159_v2.g10094.t1"/>
    <property type="gene ID" value="PS1159_v2.g10094"/>
</dbReference>
<evidence type="ECO:0000313" key="2">
    <source>
        <dbReference type="WBParaSite" id="PS1159_v2.g10094.t1"/>
    </source>
</evidence>
<proteinExistence type="predicted"/>
<organism evidence="1 2">
    <name type="scientific">Panagrolaimus sp. PS1159</name>
    <dbReference type="NCBI Taxonomy" id="55785"/>
    <lineage>
        <taxon>Eukaryota</taxon>
        <taxon>Metazoa</taxon>
        <taxon>Ecdysozoa</taxon>
        <taxon>Nematoda</taxon>
        <taxon>Chromadorea</taxon>
        <taxon>Rhabditida</taxon>
        <taxon>Tylenchina</taxon>
        <taxon>Panagrolaimomorpha</taxon>
        <taxon>Panagrolaimoidea</taxon>
        <taxon>Panagrolaimidae</taxon>
        <taxon>Panagrolaimus</taxon>
    </lineage>
</organism>
<name>A0AC35ERA9_9BILA</name>
<reference evidence="2" key="1">
    <citation type="submission" date="2022-11" db="UniProtKB">
        <authorList>
            <consortium name="WormBaseParasite"/>
        </authorList>
    </citation>
    <scope>IDENTIFICATION</scope>
</reference>